<name>A0AAV6ZRY5_ENGPU</name>
<keyword evidence="3" id="KW-1185">Reference proteome</keyword>
<feature type="compositionally biased region" description="Low complexity" evidence="1">
    <location>
        <begin position="15"/>
        <end position="27"/>
    </location>
</feature>
<gene>
    <name evidence="2" type="ORF">GDO81_004332</name>
</gene>
<proteinExistence type="predicted"/>
<comment type="caution">
    <text evidence="2">The sequence shown here is derived from an EMBL/GenBank/DDBJ whole genome shotgun (WGS) entry which is preliminary data.</text>
</comment>
<sequence length="226" mass="23152">MSSLSSQGEGLHLPSPVSGTSSSSCHSQDGRRAATSGWSLLRPACPRSPPPGRRATCAALAAGVLEGRPPDPLDRGDTAGLSPPAARRAPPLLGTSAGWRAVLEASPRRSRVAGVLTAVPLRDPSPARGFGFLAGRFSALAGRFSEEAGGSLLGLRQRRRDRDVSSGLNRDGGRARLLLRGLGVSSAGDKADPPVISSCCSSHAVPLKATACRTFSISPGSMLPDS</sequence>
<organism evidence="2 3">
    <name type="scientific">Engystomops pustulosus</name>
    <name type="common">Tungara frog</name>
    <name type="synonym">Physalaemus pustulosus</name>
    <dbReference type="NCBI Taxonomy" id="76066"/>
    <lineage>
        <taxon>Eukaryota</taxon>
        <taxon>Metazoa</taxon>
        <taxon>Chordata</taxon>
        <taxon>Craniata</taxon>
        <taxon>Vertebrata</taxon>
        <taxon>Euteleostomi</taxon>
        <taxon>Amphibia</taxon>
        <taxon>Batrachia</taxon>
        <taxon>Anura</taxon>
        <taxon>Neobatrachia</taxon>
        <taxon>Hyloidea</taxon>
        <taxon>Leptodactylidae</taxon>
        <taxon>Leiuperinae</taxon>
        <taxon>Engystomops</taxon>
    </lineage>
</organism>
<feature type="compositionally biased region" description="Low complexity" evidence="1">
    <location>
        <begin position="79"/>
        <end position="92"/>
    </location>
</feature>
<dbReference type="EMBL" id="WNYA01000011">
    <property type="protein sequence ID" value="KAG8551902.1"/>
    <property type="molecule type" value="Genomic_DNA"/>
</dbReference>
<dbReference type="Proteomes" id="UP000824782">
    <property type="component" value="Unassembled WGS sequence"/>
</dbReference>
<feature type="compositionally biased region" description="Basic and acidic residues" evidence="1">
    <location>
        <begin position="68"/>
        <end position="77"/>
    </location>
</feature>
<protein>
    <submittedName>
        <fullName evidence="2">Uncharacterized protein</fullName>
    </submittedName>
</protein>
<dbReference type="AlphaFoldDB" id="A0AAV6ZRY5"/>
<evidence type="ECO:0000256" key="1">
    <source>
        <dbReference type="SAM" id="MobiDB-lite"/>
    </source>
</evidence>
<feature type="region of interest" description="Disordered" evidence="1">
    <location>
        <begin position="1"/>
        <end position="92"/>
    </location>
</feature>
<reference evidence="2" key="1">
    <citation type="thesis" date="2020" institute="ProQuest LLC" country="789 East Eisenhower Parkway, Ann Arbor, MI, USA">
        <title>Comparative Genomics and Chromosome Evolution.</title>
        <authorList>
            <person name="Mudd A.B."/>
        </authorList>
    </citation>
    <scope>NUCLEOTIDE SEQUENCE</scope>
    <source>
        <strain evidence="2">237g6f4</strain>
        <tissue evidence="2">Blood</tissue>
    </source>
</reference>
<evidence type="ECO:0000313" key="2">
    <source>
        <dbReference type="EMBL" id="KAG8551902.1"/>
    </source>
</evidence>
<accession>A0AAV6ZRY5</accession>
<evidence type="ECO:0000313" key="3">
    <source>
        <dbReference type="Proteomes" id="UP000824782"/>
    </source>
</evidence>